<gene>
    <name evidence="2" type="ORF">HYN51_12965</name>
</gene>
<keyword evidence="3" id="KW-1185">Reference proteome</keyword>
<protein>
    <recommendedName>
        <fullName evidence="1">CDI immunity protein domain-containing protein</fullName>
    </recommendedName>
</protein>
<organism evidence="2 3">
    <name type="scientific">Limnobaculum parvum</name>
    <dbReference type="NCBI Taxonomy" id="2172103"/>
    <lineage>
        <taxon>Bacteria</taxon>
        <taxon>Pseudomonadati</taxon>
        <taxon>Pseudomonadota</taxon>
        <taxon>Gammaproteobacteria</taxon>
        <taxon>Enterobacterales</taxon>
        <taxon>Budviciaceae</taxon>
        <taxon>Limnobaculum</taxon>
    </lineage>
</organism>
<reference evidence="2 3" key="1">
    <citation type="journal article" date="2019" name="Int. J. Syst. Evol. Microbiol.">
        <title>Limnobaculum parvum gen. nov., sp. nov., isolated from a freshwater lake.</title>
        <authorList>
            <person name="Baek C."/>
            <person name="Shin S.K."/>
            <person name="Yi H."/>
        </authorList>
    </citation>
    <scope>NUCLEOTIDE SEQUENCE [LARGE SCALE GENOMIC DNA]</scope>
    <source>
        <strain evidence="2 3">HYN0051</strain>
    </source>
</reference>
<evidence type="ECO:0000313" key="2">
    <source>
        <dbReference type="EMBL" id="AWH89379.1"/>
    </source>
</evidence>
<dbReference type="CDD" id="cd20688">
    <property type="entry name" value="CdiI_Ecoli_Nm-like"/>
    <property type="match status" value="1"/>
</dbReference>
<sequence>MKTLFTLSDINSGLNSIITTYFDIMYSDGDFLRAIELLSQKGALNTDGAYCHFPDMDSYDEEEHFEGVEFAVGYPPEEDDIVIVSEEICYKYVRLACEKYLQLHPKDTEKVNTLLAKMP</sequence>
<accession>A0A2Y9U1A3</accession>
<dbReference type="RefSeq" id="WP_108901426.1">
    <property type="nucleotide sequence ID" value="NZ_CP029185.2"/>
</dbReference>
<name>A0A2Y9U1A3_9GAMM</name>
<dbReference type="AlphaFoldDB" id="A0A2Y9U1A3"/>
<dbReference type="InterPro" id="IPR041256">
    <property type="entry name" value="CdiI_4"/>
</dbReference>
<dbReference type="Proteomes" id="UP000244908">
    <property type="component" value="Chromosome"/>
</dbReference>
<dbReference type="Pfam" id="PF18624">
    <property type="entry name" value="CdiI_4"/>
    <property type="match status" value="1"/>
</dbReference>
<dbReference type="KEGG" id="lpv:HYN51_12965"/>
<feature type="domain" description="CDI immunity protein" evidence="1">
    <location>
        <begin position="16"/>
        <end position="115"/>
    </location>
</feature>
<evidence type="ECO:0000259" key="1">
    <source>
        <dbReference type="Pfam" id="PF18624"/>
    </source>
</evidence>
<dbReference type="OrthoDB" id="6659460at2"/>
<dbReference type="NCBIfam" id="NF033826">
    <property type="entry name" value="immun_CdiI"/>
    <property type="match status" value="1"/>
</dbReference>
<evidence type="ECO:0000313" key="3">
    <source>
        <dbReference type="Proteomes" id="UP000244908"/>
    </source>
</evidence>
<proteinExistence type="predicted"/>
<dbReference type="EMBL" id="CP029185">
    <property type="protein sequence ID" value="AWH89379.1"/>
    <property type="molecule type" value="Genomic_DNA"/>
</dbReference>